<name>A0A1G2F1V0_9BACT</name>
<dbReference type="AlphaFoldDB" id="A0A1G2F1V0"/>
<reference evidence="1 2" key="1">
    <citation type="journal article" date="2016" name="Nat. Commun.">
        <title>Thousands of microbial genomes shed light on interconnected biogeochemical processes in an aquifer system.</title>
        <authorList>
            <person name="Anantharaman K."/>
            <person name="Brown C.T."/>
            <person name="Hug L.A."/>
            <person name="Sharon I."/>
            <person name="Castelle C.J."/>
            <person name="Probst A.J."/>
            <person name="Thomas B.C."/>
            <person name="Singh A."/>
            <person name="Wilkins M.J."/>
            <person name="Karaoz U."/>
            <person name="Brodie E.L."/>
            <person name="Williams K.H."/>
            <person name="Hubbard S.S."/>
            <person name="Banfield J.F."/>
        </authorList>
    </citation>
    <scope>NUCLEOTIDE SEQUENCE [LARGE SCALE GENOMIC DNA]</scope>
</reference>
<comment type="caution">
    <text evidence="1">The sequence shown here is derived from an EMBL/GenBank/DDBJ whole genome shotgun (WGS) entry which is preliminary data.</text>
</comment>
<dbReference type="InterPro" id="IPR007523">
    <property type="entry name" value="NDUFAF3/AAMDC"/>
</dbReference>
<dbReference type="EMBL" id="MHMT01000029">
    <property type="protein sequence ID" value="OGZ31963.1"/>
    <property type="molecule type" value="Genomic_DNA"/>
</dbReference>
<proteinExistence type="predicted"/>
<evidence type="ECO:0000313" key="2">
    <source>
        <dbReference type="Proteomes" id="UP000177810"/>
    </source>
</evidence>
<dbReference type="Pfam" id="PF04430">
    <property type="entry name" value="DUF498"/>
    <property type="match status" value="1"/>
</dbReference>
<protein>
    <submittedName>
        <fullName evidence="1">Uncharacterized protein</fullName>
    </submittedName>
</protein>
<gene>
    <name evidence="1" type="ORF">A2V69_03590</name>
</gene>
<sequence>MINSTKFGEIVIDDKKYHQVLIIGDKVEERDYKKLEDLFNTSHKIGDWEIEKLISNNPEIILIGTGQNGAMASPRLSDFQNRDGGKGRNIELIIEPTPKAISIYNEQIKLGKRVNALIHTTC</sequence>
<organism evidence="1 2">
    <name type="scientific">Candidatus Portnoybacteria bacterium RBG_13_40_8</name>
    <dbReference type="NCBI Taxonomy" id="1801990"/>
    <lineage>
        <taxon>Bacteria</taxon>
        <taxon>Candidatus Portnoyibacteriota</taxon>
    </lineage>
</organism>
<accession>A0A1G2F1V0</accession>
<dbReference type="SUPFAM" id="SSF64076">
    <property type="entry name" value="MTH938-like"/>
    <property type="match status" value="1"/>
</dbReference>
<dbReference type="InterPro" id="IPR036748">
    <property type="entry name" value="MTH938-like_sf"/>
</dbReference>
<evidence type="ECO:0000313" key="1">
    <source>
        <dbReference type="EMBL" id="OGZ31963.1"/>
    </source>
</evidence>
<dbReference type="Proteomes" id="UP000177810">
    <property type="component" value="Unassembled WGS sequence"/>
</dbReference>
<dbReference type="Gene3D" id="3.40.1230.10">
    <property type="entry name" value="MTH938-like"/>
    <property type="match status" value="1"/>
</dbReference>